<proteinExistence type="inferred from homology"/>
<name>A0A392TJJ2_9FABA</name>
<dbReference type="GO" id="GO:0005546">
    <property type="term" value="F:phosphatidylinositol-4,5-bisphosphate binding"/>
    <property type="evidence" value="ECO:0007669"/>
    <property type="project" value="InterPro"/>
</dbReference>
<accession>A0A392TJJ2</accession>
<dbReference type="Proteomes" id="UP000265520">
    <property type="component" value="Unassembled WGS sequence"/>
</dbReference>
<evidence type="ECO:0000256" key="1">
    <source>
        <dbReference type="ARBA" id="ARBA00006756"/>
    </source>
</evidence>
<comment type="caution">
    <text evidence="4">The sequence shown here is derived from an EMBL/GenBank/DDBJ whole genome shotgun (WGS) entry which is preliminary data.</text>
</comment>
<dbReference type="GO" id="GO:0000145">
    <property type="term" value="C:exocyst"/>
    <property type="evidence" value="ECO:0007669"/>
    <property type="project" value="InterPro"/>
</dbReference>
<dbReference type="Gene3D" id="1.20.1280.170">
    <property type="entry name" value="Exocyst complex component Exo70"/>
    <property type="match status" value="1"/>
</dbReference>
<dbReference type="Pfam" id="PF03081">
    <property type="entry name" value="Exo70_C"/>
    <property type="match status" value="1"/>
</dbReference>
<keyword evidence="5" id="KW-1185">Reference proteome</keyword>
<dbReference type="SUPFAM" id="SSF74788">
    <property type="entry name" value="Cullin repeat-like"/>
    <property type="match status" value="1"/>
</dbReference>
<dbReference type="InterPro" id="IPR046364">
    <property type="entry name" value="Exo70_C"/>
</dbReference>
<evidence type="ECO:0000313" key="5">
    <source>
        <dbReference type="Proteomes" id="UP000265520"/>
    </source>
</evidence>
<comment type="similarity">
    <text evidence="1">Belongs to the EXO70 family.</text>
</comment>
<evidence type="ECO:0000259" key="3">
    <source>
        <dbReference type="Pfam" id="PF03081"/>
    </source>
</evidence>
<protein>
    <submittedName>
        <fullName evidence="4">Exocyst complex component EXO70B1-like</fullName>
    </submittedName>
</protein>
<organism evidence="4 5">
    <name type="scientific">Trifolium medium</name>
    <dbReference type="NCBI Taxonomy" id="97028"/>
    <lineage>
        <taxon>Eukaryota</taxon>
        <taxon>Viridiplantae</taxon>
        <taxon>Streptophyta</taxon>
        <taxon>Embryophyta</taxon>
        <taxon>Tracheophyta</taxon>
        <taxon>Spermatophyta</taxon>
        <taxon>Magnoliopsida</taxon>
        <taxon>eudicotyledons</taxon>
        <taxon>Gunneridae</taxon>
        <taxon>Pentapetalae</taxon>
        <taxon>rosids</taxon>
        <taxon>fabids</taxon>
        <taxon>Fabales</taxon>
        <taxon>Fabaceae</taxon>
        <taxon>Papilionoideae</taxon>
        <taxon>50 kb inversion clade</taxon>
        <taxon>NPAAA clade</taxon>
        <taxon>Hologalegina</taxon>
        <taxon>IRL clade</taxon>
        <taxon>Trifolieae</taxon>
        <taxon>Trifolium</taxon>
    </lineage>
</organism>
<dbReference type="AlphaFoldDB" id="A0A392TJJ2"/>
<feature type="domain" description="Exocyst complex subunit Exo70 C-terminal" evidence="3">
    <location>
        <begin position="1"/>
        <end position="33"/>
    </location>
</feature>
<evidence type="ECO:0000313" key="4">
    <source>
        <dbReference type="EMBL" id="MCI61148.1"/>
    </source>
</evidence>
<evidence type="ECO:0000256" key="2">
    <source>
        <dbReference type="ARBA" id="ARBA00022448"/>
    </source>
</evidence>
<reference evidence="4 5" key="1">
    <citation type="journal article" date="2018" name="Front. Plant Sci.">
        <title>Red Clover (Trifolium pratense) and Zigzag Clover (T. medium) - A Picture of Genomic Similarities and Differences.</title>
        <authorList>
            <person name="Dluhosova J."/>
            <person name="Istvanek J."/>
            <person name="Nedelnik J."/>
            <person name="Repkova J."/>
        </authorList>
    </citation>
    <scope>NUCLEOTIDE SEQUENCE [LARGE SCALE GENOMIC DNA]</scope>
    <source>
        <strain evidence="5">cv. 10/8</strain>
        <tissue evidence="4">Leaf</tissue>
    </source>
</reference>
<sequence>MELENLIRRDPAKAAVPGGGLHPITRYVMNYLRA</sequence>
<dbReference type="GO" id="GO:0006887">
    <property type="term" value="P:exocytosis"/>
    <property type="evidence" value="ECO:0007669"/>
    <property type="project" value="InterPro"/>
</dbReference>
<feature type="non-terminal residue" evidence="4">
    <location>
        <position position="34"/>
    </location>
</feature>
<dbReference type="EMBL" id="LXQA010594391">
    <property type="protein sequence ID" value="MCI61148.1"/>
    <property type="molecule type" value="Genomic_DNA"/>
</dbReference>
<dbReference type="InterPro" id="IPR016159">
    <property type="entry name" value="Cullin_repeat-like_dom_sf"/>
</dbReference>
<keyword evidence="2" id="KW-0813">Transport</keyword>